<dbReference type="CDD" id="cd01004">
    <property type="entry name" value="PBP2_MidA_like"/>
    <property type="match status" value="1"/>
</dbReference>
<protein>
    <submittedName>
        <fullName evidence="4">Polar amino acid transport system substrate-binding protein</fullName>
    </submittedName>
</protein>
<dbReference type="PROSITE" id="PS51257">
    <property type="entry name" value="PROKAR_LIPOPROTEIN"/>
    <property type="match status" value="1"/>
</dbReference>
<dbReference type="Proteomes" id="UP000766570">
    <property type="component" value="Unassembled WGS sequence"/>
</dbReference>
<dbReference type="PANTHER" id="PTHR35936:SF17">
    <property type="entry name" value="ARGININE-BINDING EXTRACELLULAR PROTEIN ARTP"/>
    <property type="match status" value="1"/>
</dbReference>
<dbReference type="InterPro" id="IPR001638">
    <property type="entry name" value="Solute-binding_3/MltF_N"/>
</dbReference>
<evidence type="ECO:0000259" key="3">
    <source>
        <dbReference type="SMART" id="SM00062"/>
    </source>
</evidence>
<proteinExistence type="predicted"/>
<feature type="chain" id="PRO_5046307383" evidence="2">
    <location>
        <begin position="22"/>
        <end position="313"/>
    </location>
</feature>
<evidence type="ECO:0000313" key="4">
    <source>
        <dbReference type="EMBL" id="MBP2373403.1"/>
    </source>
</evidence>
<accession>A0ABS4WBU5</accession>
<keyword evidence="1 2" id="KW-0732">Signal</keyword>
<reference evidence="4 5" key="1">
    <citation type="submission" date="2021-03" db="EMBL/GenBank/DDBJ databases">
        <title>Sequencing the genomes of 1000 actinobacteria strains.</title>
        <authorList>
            <person name="Klenk H.-P."/>
        </authorList>
    </citation>
    <scope>NUCLEOTIDE SEQUENCE [LARGE SCALE GENOMIC DNA]</scope>
    <source>
        <strain evidence="4 5">DSM 15454</strain>
    </source>
</reference>
<evidence type="ECO:0000313" key="5">
    <source>
        <dbReference type="Proteomes" id="UP000766570"/>
    </source>
</evidence>
<dbReference type="SMART" id="SM00062">
    <property type="entry name" value="PBPb"/>
    <property type="match status" value="1"/>
</dbReference>
<feature type="signal peptide" evidence="2">
    <location>
        <begin position="1"/>
        <end position="21"/>
    </location>
</feature>
<sequence>MNTTSHKNRPGLITLSAAALAMGLALTGCSVDEPVTAGPPAPQVSVEVDAAAAAALPEKYKDAGAINVAADIPNPPMEMLDENNNPTGLDYDLSQAMGGKLGVKFNFQQQAFDSSIPSLQAGKNDIIFAGMNDTAERQKVLNFVDYFHAGFKILVNAGNPEGIGSIIDLCGKPVAVQKATVQGEYLAAFAAKCQEAGKSPIELVQLPSELDAQTAVRSGKAVADVVDASVATYAAATAGDGKLFELVKDPEFPNGYNPVYTGIGLLKENKDLTEALRLALQSLVEDGTYTRLMEKYDLSDFAVTEAGVNNGGK</sequence>
<dbReference type="RefSeq" id="WP_209906588.1">
    <property type="nucleotide sequence ID" value="NZ_BAAAMI010000005.1"/>
</dbReference>
<evidence type="ECO:0000256" key="1">
    <source>
        <dbReference type="ARBA" id="ARBA00022729"/>
    </source>
</evidence>
<gene>
    <name evidence="4" type="ORF">JOF46_001315</name>
</gene>
<dbReference type="SUPFAM" id="SSF53850">
    <property type="entry name" value="Periplasmic binding protein-like II"/>
    <property type="match status" value="1"/>
</dbReference>
<organism evidence="4 5">
    <name type="scientific">Paeniglutamicibacter psychrophenolicus</name>
    <dbReference type="NCBI Taxonomy" id="257454"/>
    <lineage>
        <taxon>Bacteria</taxon>
        <taxon>Bacillati</taxon>
        <taxon>Actinomycetota</taxon>
        <taxon>Actinomycetes</taxon>
        <taxon>Micrococcales</taxon>
        <taxon>Micrococcaceae</taxon>
        <taxon>Paeniglutamicibacter</taxon>
    </lineage>
</organism>
<dbReference type="EMBL" id="JAGIOE010000001">
    <property type="protein sequence ID" value="MBP2373403.1"/>
    <property type="molecule type" value="Genomic_DNA"/>
</dbReference>
<name>A0ABS4WBU5_9MICC</name>
<dbReference type="Gene3D" id="3.40.190.10">
    <property type="entry name" value="Periplasmic binding protein-like II"/>
    <property type="match status" value="2"/>
</dbReference>
<keyword evidence="5" id="KW-1185">Reference proteome</keyword>
<feature type="domain" description="Solute-binding protein family 3/N-terminal" evidence="3">
    <location>
        <begin position="65"/>
        <end position="300"/>
    </location>
</feature>
<comment type="caution">
    <text evidence="4">The sequence shown here is derived from an EMBL/GenBank/DDBJ whole genome shotgun (WGS) entry which is preliminary data.</text>
</comment>
<dbReference type="Pfam" id="PF00497">
    <property type="entry name" value="SBP_bac_3"/>
    <property type="match status" value="1"/>
</dbReference>
<dbReference type="PANTHER" id="PTHR35936">
    <property type="entry name" value="MEMBRANE-BOUND LYTIC MUREIN TRANSGLYCOSYLASE F"/>
    <property type="match status" value="1"/>
</dbReference>
<evidence type="ECO:0000256" key="2">
    <source>
        <dbReference type="SAM" id="SignalP"/>
    </source>
</evidence>